<dbReference type="GO" id="GO:0046690">
    <property type="term" value="P:response to tellurium ion"/>
    <property type="evidence" value="ECO:0007669"/>
    <property type="project" value="UniProtKB-KW"/>
</dbReference>
<dbReference type="PANTHER" id="PTHR32097">
    <property type="entry name" value="CAMP-BINDING PROTEIN 1-RELATED"/>
    <property type="match status" value="1"/>
</dbReference>
<evidence type="ECO:0000256" key="1">
    <source>
        <dbReference type="ARBA" id="ARBA00022686"/>
    </source>
</evidence>
<dbReference type="EMBL" id="LN907828">
    <property type="protein sequence ID" value="CUU25705.1"/>
    <property type="molecule type" value="Genomic_DNA"/>
</dbReference>
<dbReference type="KEGG" id="ege:EM595_p0004"/>
<keyword evidence="4" id="KW-1185">Reference proteome</keyword>
<dbReference type="PATRIC" id="fig|1619313.3.peg.3605"/>
<dbReference type="Gene3D" id="3.40.50.410">
    <property type="entry name" value="von Willebrand factor, type A domain"/>
    <property type="match status" value="1"/>
</dbReference>
<evidence type="ECO:0000313" key="4">
    <source>
        <dbReference type="Proteomes" id="UP000059419"/>
    </source>
</evidence>
<feature type="domain" description="VWFA" evidence="2">
    <location>
        <begin position="216"/>
        <end position="399"/>
    </location>
</feature>
<dbReference type="Gene3D" id="2.60.60.30">
    <property type="entry name" value="sav2460 like domains"/>
    <property type="match status" value="1"/>
</dbReference>
<reference evidence="4" key="1">
    <citation type="submission" date="2015-11" db="EMBL/GenBank/DDBJ databases">
        <authorList>
            <person name="Blom J."/>
        </authorList>
    </citation>
    <scope>NUCLEOTIDE SEQUENCE [LARGE SCALE GENOMIC DNA]</scope>
    <source>
        <plasmid evidence="4">pEM01</plasmid>
    </source>
</reference>
<evidence type="ECO:0000259" key="2">
    <source>
        <dbReference type="PROSITE" id="PS50234"/>
    </source>
</evidence>
<dbReference type="InterPro" id="IPR036465">
    <property type="entry name" value="vWFA_dom_sf"/>
</dbReference>
<name>A0A0U5L4H7_9GAMM</name>
<gene>
    <name evidence="3" type="ORF">EM595_p0004</name>
</gene>
<dbReference type="CDD" id="cd06974">
    <property type="entry name" value="TerD_like"/>
    <property type="match status" value="1"/>
</dbReference>
<dbReference type="Pfam" id="PF02342">
    <property type="entry name" value="TerD"/>
    <property type="match status" value="1"/>
</dbReference>
<evidence type="ECO:0000313" key="3">
    <source>
        <dbReference type="EMBL" id="CUU25705.1"/>
    </source>
</evidence>
<proteinExistence type="predicted"/>
<dbReference type="PROSITE" id="PS50234">
    <property type="entry name" value="VWFA"/>
    <property type="match status" value="1"/>
</dbReference>
<dbReference type="InterPro" id="IPR002035">
    <property type="entry name" value="VWF_A"/>
</dbReference>
<dbReference type="RefSeq" id="WP_067435617.1">
    <property type="nucleotide sequence ID" value="NZ_LN907828.1"/>
</dbReference>
<dbReference type="Proteomes" id="UP000059419">
    <property type="component" value="Plasmid pEM01"/>
</dbReference>
<geneLocation type="plasmid" evidence="4">
    <name>pEM01</name>
</geneLocation>
<dbReference type="AlphaFoldDB" id="A0A0U5L4H7"/>
<protein>
    <submittedName>
        <fullName evidence="3">Tellurium resistance protein TerF</fullName>
    </submittedName>
</protein>
<accession>A0A0U5L4H7</accession>
<keyword evidence="1" id="KW-0778">Tellurium resistance</keyword>
<dbReference type="InterPro" id="IPR051324">
    <property type="entry name" value="Stress/Tellurium_Resist"/>
</dbReference>
<dbReference type="PANTHER" id="PTHR32097:SF3">
    <property type="entry name" value="TELLURITE RESISTANCE PROTEIN"/>
    <property type="match status" value="1"/>
</dbReference>
<dbReference type="SMART" id="SM00327">
    <property type="entry name" value="VWA"/>
    <property type="match status" value="1"/>
</dbReference>
<dbReference type="InterPro" id="IPR003325">
    <property type="entry name" value="TerD"/>
</dbReference>
<sequence length="418" mass="46597">MELTSGQNTVLATRQLEVQLTYAFHPHFTSDLDASAFLLNGDEKVLSDESMIFYNQPRNANGSVVLETEPGQVRLRLDLDRLAENVSKVALTLVIDGKDNISGLSALALQADGHRYQVPLADRSEKALIVAQIYRHQGGWKIRALGQGFNGGLQPLAQHYGVDIAAPENVPVPPAAPVTTTVSLEKKLAKVPALVSLAKPIRVSLEKHRLHDVKARVAFVLDASGSMTNQFKSGNVQKVLERVAALAVQFDDDGALELWAFGTEFKKYEDVTLDNLDGYVERLRSTGKRSMWEIIPGLGGTNNEPPVMQDIIATFSDSTQPAFVVFITDGGINKTREIKNAIRESAQLPIFWKYMGLGGSNYGILEKLDNFTDRLVDNTHFFPVDDYKRISDERLYDLLLTEFREWLDEARRKKILRD</sequence>
<dbReference type="Pfam" id="PF10138">
    <property type="entry name" value="vWA-TerF-like"/>
    <property type="match status" value="1"/>
</dbReference>
<dbReference type="SUPFAM" id="SSF53300">
    <property type="entry name" value="vWA-like"/>
    <property type="match status" value="1"/>
</dbReference>
<organism evidence="3 4">
    <name type="scientific">Duffyella gerundensis</name>
    <dbReference type="NCBI Taxonomy" id="1619313"/>
    <lineage>
        <taxon>Bacteria</taxon>
        <taxon>Pseudomonadati</taxon>
        <taxon>Pseudomonadota</taxon>
        <taxon>Gammaproteobacteria</taxon>
        <taxon>Enterobacterales</taxon>
        <taxon>Erwiniaceae</taxon>
        <taxon>Duffyella</taxon>
    </lineage>
</organism>
<dbReference type="InterPro" id="IPR019303">
    <property type="entry name" value="vWA_TerF_C"/>
</dbReference>
<dbReference type="OrthoDB" id="5756874at2"/>